<keyword evidence="3" id="KW-1185">Reference proteome</keyword>
<protein>
    <recommendedName>
        <fullName evidence="1">Calcineurin-like phosphoesterase domain-containing protein</fullName>
    </recommendedName>
</protein>
<dbReference type="Pfam" id="PF00149">
    <property type="entry name" value="Metallophos"/>
    <property type="match status" value="1"/>
</dbReference>
<dbReference type="Proteomes" id="UP000027341">
    <property type="component" value="Unassembled WGS sequence"/>
</dbReference>
<name>A0A066ZLH1_HYDMR</name>
<evidence type="ECO:0000313" key="2">
    <source>
        <dbReference type="EMBL" id="KDN94658.1"/>
    </source>
</evidence>
<sequence>MKLQNKLSLPKINGKTFVVGDVHGEFGKFMDALIAKGFNDKTDRVIAVGDIIDRGEHNNLMLDLLDFDWFFSVMGNHEFMPIEAWVERENEINTEHQLKTGHLLLARWLKNGGDWFIDRSEYDFSPEGVMDSFDRIFLKLEPLVKKLSEKMPMSIEFESRLDQKIGVVHAAVPNYDWSYFDNCESLFEDSFAVWDRQQLEDPITDVKGVDFVCHGHTPMKSVTMLGNRIYLDIGLHFSGRVGIKVF</sequence>
<dbReference type="GO" id="GO:0016791">
    <property type="term" value="F:phosphatase activity"/>
    <property type="evidence" value="ECO:0007669"/>
    <property type="project" value="TreeGrafter"/>
</dbReference>
<dbReference type="InterPro" id="IPR029052">
    <property type="entry name" value="Metallo-depent_PP-like"/>
</dbReference>
<dbReference type="EMBL" id="JMIU01000002">
    <property type="protein sequence ID" value="KDN94658.1"/>
    <property type="molecule type" value="Genomic_DNA"/>
</dbReference>
<evidence type="ECO:0000313" key="3">
    <source>
        <dbReference type="Proteomes" id="UP000027341"/>
    </source>
</evidence>
<evidence type="ECO:0000259" key="1">
    <source>
        <dbReference type="Pfam" id="PF00149"/>
    </source>
</evidence>
<comment type="caution">
    <text evidence="2">The sequence shown here is derived from an EMBL/GenBank/DDBJ whole genome shotgun (WGS) entry which is preliminary data.</text>
</comment>
<dbReference type="Gene3D" id="3.60.21.10">
    <property type="match status" value="1"/>
</dbReference>
<dbReference type="InterPro" id="IPR004843">
    <property type="entry name" value="Calcineurin-like_PHP"/>
</dbReference>
<proteinExistence type="predicted"/>
<gene>
    <name evidence="2" type="ORF">EI16_12220</name>
</gene>
<dbReference type="GO" id="GO:0008803">
    <property type="term" value="F:bis(5'-nucleosyl)-tetraphosphatase (symmetrical) activity"/>
    <property type="evidence" value="ECO:0007669"/>
    <property type="project" value="TreeGrafter"/>
</dbReference>
<reference evidence="2 3" key="1">
    <citation type="submission" date="2014-04" db="EMBL/GenBank/DDBJ databases">
        <title>Draft genome sequence of Hydrogenovibrio marinus MH-110, a model organism for aerobic H2 metabolism.</title>
        <authorList>
            <person name="Cha H.J."/>
            <person name="Jo B.H."/>
            <person name="Hwang B.H."/>
        </authorList>
    </citation>
    <scope>NUCLEOTIDE SEQUENCE [LARGE SCALE GENOMIC DNA]</scope>
    <source>
        <strain evidence="2 3">MH-110</strain>
    </source>
</reference>
<dbReference type="InterPro" id="IPR050126">
    <property type="entry name" value="Ap4A_hydrolase"/>
</dbReference>
<dbReference type="RefSeq" id="WP_029913604.1">
    <property type="nucleotide sequence ID" value="NZ_JMIU01000002.1"/>
</dbReference>
<dbReference type="AlphaFoldDB" id="A0A066ZLH1"/>
<dbReference type="PANTHER" id="PTHR42850">
    <property type="entry name" value="METALLOPHOSPHOESTERASE"/>
    <property type="match status" value="1"/>
</dbReference>
<dbReference type="GO" id="GO:0005737">
    <property type="term" value="C:cytoplasm"/>
    <property type="evidence" value="ECO:0007669"/>
    <property type="project" value="TreeGrafter"/>
</dbReference>
<dbReference type="SUPFAM" id="SSF56300">
    <property type="entry name" value="Metallo-dependent phosphatases"/>
    <property type="match status" value="1"/>
</dbReference>
<dbReference type="STRING" id="28885.EI16_12220"/>
<accession>A0A066ZLH1</accession>
<feature type="domain" description="Calcineurin-like phosphoesterase" evidence="1">
    <location>
        <begin position="16"/>
        <end position="218"/>
    </location>
</feature>
<organism evidence="2 3">
    <name type="scientific">Hydrogenovibrio marinus</name>
    <dbReference type="NCBI Taxonomy" id="28885"/>
    <lineage>
        <taxon>Bacteria</taxon>
        <taxon>Pseudomonadati</taxon>
        <taxon>Pseudomonadota</taxon>
        <taxon>Gammaproteobacteria</taxon>
        <taxon>Thiotrichales</taxon>
        <taxon>Piscirickettsiaceae</taxon>
        <taxon>Hydrogenovibrio</taxon>
    </lineage>
</organism>
<dbReference type="PANTHER" id="PTHR42850:SF11">
    <property type="entry name" value="BIS(5'-NUCLEOSYL)-TETRAPHOSPHATASE [SYMMETRICAL]"/>
    <property type="match status" value="1"/>
</dbReference>
<dbReference type="GO" id="GO:0110154">
    <property type="term" value="P:RNA decapping"/>
    <property type="evidence" value="ECO:0007669"/>
    <property type="project" value="TreeGrafter"/>
</dbReference>